<keyword evidence="2" id="KW-0732">Signal</keyword>
<feature type="signal peptide" evidence="2">
    <location>
        <begin position="1"/>
        <end position="18"/>
    </location>
</feature>
<reference evidence="3" key="1">
    <citation type="submission" date="2013-11" db="EMBL/GenBank/DDBJ databases">
        <title>Genome sequence of the fusiform rust pathogen reveals effectors for host alternation and coevolution with pine.</title>
        <authorList>
            <consortium name="DOE Joint Genome Institute"/>
            <person name="Smith K."/>
            <person name="Pendleton A."/>
            <person name="Kubisiak T."/>
            <person name="Anderson C."/>
            <person name="Salamov A."/>
            <person name="Aerts A."/>
            <person name="Riley R."/>
            <person name="Clum A."/>
            <person name="Lindquist E."/>
            <person name="Ence D."/>
            <person name="Campbell M."/>
            <person name="Kronenberg Z."/>
            <person name="Feau N."/>
            <person name="Dhillon B."/>
            <person name="Hamelin R."/>
            <person name="Burleigh J."/>
            <person name="Smith J."/>
            <person name="Yandell M."/>
            <person name="Nelson C."/>
            <person name="Grigoriev I."/>
            <person name="Davis J."/>
        </authorList>
    </citation>
    <scope>NUCLEOTIDE SEQUENCE</scope>
    <source>
        <strain evidence="3">G11</strain>
    </source>
</reference>
<feature type="region of interest" description="Disordered" evidence="1">
    <location>
        <begin position="138"/>
        <end position="159"/>
    </location>
</feature>
<comment type="caution">
    <text evidence="3">The sequence shown here is derived from an EMBL/GenBank/DDBJ whole genome shotgun (WGS) entry which is preliminary data.</text>
</comment>
<dbReference type="EMBL" id="MU167253">
    <property type="protein sequence ID" value="KAG0147022.1"/>
    <property type="molecule type" value="Genomic_DNA"/>
</dbReference>
<keyword evidence="4" id="KW-1185">Reference proteome</keyword>
<gene>
    <name evidence="3" type="ORF">CROQUDRAFT_715291</name>
</gene>
<feature type="compositionally biased region" description="Polar residues" evidence="1">
    <location>
        <begin position="138"/>
        <end position="150"/>
    </location>
</feature>
<proteinExistence type="predicted"/>
<evidence type="ECO:0000256" key="1">
    <source>
        <dbReference type="SAM" id="MobiDB-lite"/>
    </source>
</evidence>
<feature type="chain" id="PRO_5040464840" evidence="2">
    <location>
        <begin position="19"/>
        <end position="187"/>
    </location>
</feature>
<evidence type="ECO:0000313" key="4">
    <source>
        <dbReference type="Proteomes" id="UP000886653"/>
    </source>
</evidence>
<name>A0A9P6TC70_9BASI</name>
<organism evidence="3 4">
    <name type="scientific">Cronartium quercuum f. sp. fusiforme G11</name>
    <dbReference type="NCBI Taxonomy" id="708437"/>
    <lineage>
        <taxon>Eukaryota</taxon>
        <taxon>Fungi</taxon>
        <taxon>Dikarya</taxon>
        <taxon>Basidiomycota</taxon>
        <taxon>Pucciniomycotina</taxon>
        <taxon>Pucciniomycetes</taxon>
        <taxon>Pucciniales</taxon>
        <taxon>Coleosporiaceae</taxon>
        <taxon>Cronartium</taxon>
    </lineage>
</organism>
<sequence>MQRSFVILTAFLIASVSASSLTRRDDTIPPVQVCTEFDTRDKTDARCDANPAVKCTTGCTGSISGVNCTLSPSNVTGDSGATPAPMASVACTKSWGKSSATSYVCNTDNASYTCTSAGGGNVTCSGCVRTGVQIGNVSATTPPGNNTGEPSTGHGGSSPNGAQGFASVSMFSACVAALVAGVASIVV</sequence>
<dbReference type="Proteomes" id="UP000886653">
    <property type="component" value="Unassembled WGS sequence"/>
</dbReference>
<protein>
    <submittedName>
        <fullName evidence="3">Uncharacterized protein</fullName>
    </submittedName>
</protein>
<evidence type="ECO:0000313" key="3">
    <source>
        <dbReference type="EMBL" id="KAG0147022.1"/>
    </source>
</evidence>
<accession>A0A9P6TC70</accession>
<dbReference type="AlphaFoldDB" id="A0A9P6TC70"/>
<evidence type="ECO:0000256" key="2">
    <source>
        <dbReference type="SAM" id="SignalP"/>
    </source>
</evidence>